<feature type="compositionally biased region" description="Polar residues" evidence="1">
    <location>
        <begin position="114"/>
        <end position="133"/>
    </location>
</feature>
<organism evidence="2 3">
    <name type="scientific">Meripilus lineatus</name>
    <dbReference type="NCBI Taxonomy" id="2056292"/>
    <lineage>
        <taxon>Eukaryota</taxon>
        <taxon>Fungi</taxon>
        <taxon>Dikarya</taxon>
        <taxon>Basidiomycota</taxon>
        <taxon>Agaricomycotina</taxon>
        <taxon>Agaricomycetes</taxon>
        <taxon>Polyporales</taxon>
        <taxon>Meripilaceae</taxon>
        <taxon>Meripilus</taxon>
    </lineage>
</organism>
<feature type="region of interest" description="Disordered" evidence="1">
    <location>
        <begin position="110"/>
        <end position="136"/>
    </location>
</feature>
<feature type="compositionally biased region" description="Basic and acidic residues" evidence="1">
    <location>
        <begin position="201"/>
        <end position="217"/>
    </location>
</feature>
<protein>
    <submittedName>
        <fullName evidence="2">Uncharacterized protein</fullName>
    </submittedName>
</protein>
<dbReference type="AlphaFoldDB" id="A0AAD5YCD3"/>
<comment type="caution">
    <text evidence="2">The sequence shown here is derived from an EMBL/GenBank/DDBJ whole genome shotgun (WGS) entry which is preliminary data.</text>
</comment>
<reference evidence="2" key="1">
    <citation type="submission" date="2022-07" db="EMBL/GenBank/DDBJ databases">
        <title>Genome Sequence of Physisporinus lineatus.</title>
        <authorList>
            <person name="Buettner E."/>
        </authorList>
    </citation>
    <scope>NUCLEOTIDE SEQUENCE</scope>
    <source>
        <strain evidence="2">VT162</strain>
    </source>
</reference>
<proteinExistence type="predicted"/>
<evidence type="ECO:0000313" key="3">
    <source>
        <dbReference type="Proteomes" id="UP001212997"/>
    </source>
</evidence>
<dbReference type="Proteomes" id="UP001212997">
    <property type="component" value="Unassembled WGS sequence"/>
</dbReference>
<gene>
    <name evidence="2" type="ORF">NLI96_g8053</name>
</gene>
<name>A0AAD5YCD3_9APHY</name>
<feature type="region of interest" description="Disordered" evidence="1">
    <location>
        <begin position="184"/>
        <end position="217"/>
    </location>
</feature>
<evidence type="ECO:0000256" key="1">
    <source>
        <dbReference type="SAM" id="MobiDB-lite"/>
    </source>
</evidence>
<dbReference type="EMBL" id="JANAWD010000351">
    <property type="protein sequence ID" value="KAJ3480867.1"/>
    <property type="molecule type" value="Genomic_DNA"/>
</dbReference>
<keyword evidence="3" id="KW-1185">Reference proteome</keyword>
<accession>A0AAD5YCD3</accession>
<sequence length="356" mass="39437">MEYYTVPAERYNPANHHHSNLVTSYSDSFPSHAFQEGVPAYPTLPPYYAQGGSQYISYPNTPSYNQQPGHVFCPPPIAGQNLHLEYPSEETTSVQIHAPVPVSPYTSLLPASGTPDSAAQSTPRISAVPSPSESIPHLHHSTLQEKSPLDQYINAPPATFPTPCDLLNELSARDKVGCAMPPSVPTARPQFGAPAMSCDSGKPKLERKPTDKKPENQRKAYFRAVAENVGFTPTNPDSITSHDKKRHYLECLEQYVLWLHEQLRLVGQEPVSLERFPSYRGLDSRSIRTLLVHMQDETRKLNDQIIREEHRFLELQEQVLALQEGSLDPHSLDARRHSIASGAISAAAVSGTGYQA</sequence>
<evidence type="ECO:0000313" key="2">
    <source>
        <dbReference type="EMBL" id="KAJ3480867.1"/>
    </source>
</evidence>